<dbReference type="PROSITE" id="PS00375">
    <property type="entry name" value="UDPGT"/>
    <property type="match status" value="1"/>
</dbReference>
<keyword evidence="5 12" id="KW-0812">Transmembrane</keyword>
<evidence type="ECO:0000256" key="9">
    <source>
        <dbReference type="ARBA" id="ARBA00023180"/>
    </source>
</evidence>
<organism evidence="13 14">
    <name type="scientific">Plectus sambesii</name>
    <dbReference type="NCBI Taxonomy" id="2011161"/>
    <lineage>
        <taxon>Eukaryota</taxon>
        <taxon>Metazoa</taxon>
        <taxon>Ecdysozoa</taxon>
        <taxon>Nematoda</taxon>
        <taxon>Chromadorea</taxon>
        <taxon>Plectida</taxon>
        <taxon>Plectina</taxon>
        <taxon>Plectoidea</taxon>
        <taxon>Plectidae</taxon>
        <taxon>Plectus</taxon>
    </lineage>
</organism>
<dbReference type="Pfam" id="PF00201">
    <property type="entry name" value="UDPGT"/>
    <property type="match status" value="1"/>
</dbReference>
<evidence type="ECO:0000313" key="13">
    <source>
        <dbReference type="Proteomes" id="UP000887566"/>
    </source>
</evidence>
<name>A0A914UU39_9BILA</name>
<dbReference type="PANTHER" id="PTHR48043:SF62">
    <property type="entry name" value="GLUCURONOSYLTRANSFERASE"/>
    <property type="match status" value="1"/>
</dbReference>
<evidence type="ECO:0000256" key="4">
    <source>
        <dbReference type="ARBA" id="ARBA00022679"/>
    </source>
</evidence>
<keyword evidence="6" id="KW-0732">Signal</keyword>
<dbReference type="Gene3D" id="3.40.50.2000">
    <property type="entry name" value="Glycogen Phosphorylase B"/>
    <property type="match status" value="1"/>
</dbReference>
<evidence type="ECO:0000256" key="1">
    <source>
        <dbReference type="ARBA" id="ARBA00004167"/>
    </source>
</evidence>
<keyword evidence="9" id="KW-0325">Glycoprotein</keyword>
<evidence type="ECO:0000256" key="11">
    <source>
        <dbReference type="RuleBase" id="RU003718"/>
    </source>
</evidence>
<keyword evidence="4 11" id="KW-0808">Transferase</keyword>
<evidence type="ECO:0000256" key="3">
    <source>
        <dbReference type="ARBA" id="ARBA00022676"/>
    </source>
</evidence>
<dbReference type="CDD" id="cd03784">
    <property type="entry name" value="GT1_Gtf-like"/>
    <property type="match status" value="1"/>
</dbReference>
<evidence type="ECO:0000256" key="10">
    <source>
        <dbReference type="ARBA" id="ARBA00047475"/>
    </source>
</evidence>
<comment type="similarity">
    <text evidence="2 11">Belongs to the UDP-glycosyltransferase family.</text>
</comment>
<evidence type="ECO:0000313" key="14">
    <source>
        <dbReference type="WBParaSite" id="PSAMB.scaffold1256size33778.g12115.t1"/>
    </source>
</evidence>
<dbReference type="SUPFAM" id="SSF53756">
    <property type="entry name" value="UDP-Glycosyltransferase/glycogen phosphorylase"/>
    <property type="match status" value="1"/>
</dbReference>
<comment type="catalytic activity">
    <reaction evidence="10 12">
        <text>glucuronate acceptor + UDP-alpha-D-glucuronate = acceptor beta-D-glucuronoside + UDP + H(+)</text>
        <dbReference type="Rhea" id="RHEA:21032"/>
        <dbReference type="ChEBI" id="CHEBI:15378"/>
        <dbReference type="ChEBI" id="CHEBI:58052"/>
        <dbReference type="ChEBI" id="CHEBI:58223"/>
        <dbReference type="ChEBI" id="CHEBI:132367"/>
        <dbReference type="ChEBI" id="CHEBI:132368"/>
        <dbReference type="EC" id="2.4.1.17"/>
    </reaction>
</comment>
<dbReference type="GO" id="GO:0016020">
    <property type="term" value="C:membrane"/>
    <property type="evidence" value="ECO:0007669"/>
    <property type="project" value="UniProtKB-SubCell"/>
</dbReference>
<dbReference type="Proteomes" id="UP000887566">
    <property type="component" value="Unplaced"/>
</dbReference>
<dbReference type="AlphaFoldDB" id="A0A914UU39"/>
<evidence type="ECO:0000256" key="6">
    <source>
        <dbReference type="ARBA" id="ARBA00022729"/>
    </source>
</evidence>
<dbReference type="InterPro" id="IPR050271">
    <property type="entry name" value="UDP-glycosyltransferase"/>
</dbReference>
<comment type="subcellular location">
    <subcellularLocation>
        <location evidence="1 12">Membrane</location>
        <topology evidence="1 12">Single-pass membrane protein</topology>
    </subcellularLocation>
</comment>
<evidence type="ECO:0000256" key="5">
    <source>
        <dbReference type="ARBA" id="ARBA00022692"/>
    </source>
</evidence>
<dbReference type="EC" id="2.4.1.17" evidence="12"/>
<dbReference type="WBParaSite" id="PSAMB.scaffold1256size33778.g12115.t1">
    <property type="protein sequence ID" value="PSAMB.scaffold1256size33778.g12115.t1"/>
    <property type="gene ID" value="PSAMB.scaffold1256size33778.g12115"/>
</dbReference>
<dbReference type="GO" id="GO:0015020">
    <property type="term" value="F:glucuronosyltransferase activity"/>
    <property type="evidence" value="ECO:0007669"/>
    <property type="project" value="UniProtKB-EC"/>
</dbReference>
<evidence type="ECO:0000256" key="2">
    <source>
        <dbReference type="ARBA" id="ARBA00009995"/>
    </source>
</evidence>
<keyword evidence="8 12" id="KW-0472">Membrane</keyword>
<keyword evidence="7 12" id="KW-1133">Transmembrane helix</keyword>
<keyword evidence="3 11" id="KW-0328">Glycosyltransferase</keyword>
<dbReference type="InterPro" id="IPR002213">
    <property type="entry name" value="UDP_glucos_trans"/>
</dbReference>
<proteinExistence type="inferred from homology"/>
<sequence length="473" mass="53676">MPQGRSHAGTFMPLLHRLVEDGHNVTVYFDIYRPELPLGGGVEENLVLIKGLDLSIDNDAEFANMVWNGEVGVVGGLFPFYPSSLSCQHLLKHQANDFWRLANQSWDLVLTDSLFAPCGYAIALNNGKPAVIMHATDLENVFAYYSSYGRNPVLSPPLFLYDTMEWNISNFYDRYTSIRDAVKSLMLVDFAISNLIRWTIRSIGDFTFSEYVGQAAFSFYDFPHSIGWTVPLANDIISYGMSCKKPKPLTGKYAKFVSDPKSRGTILIAFGTITNWDFAPKRVVDAIVGALNELTDYRIIWGYKGPKLDVKDHIMLDEWLPQFDILSDPRTKLFISHGGLKSMKEAICSETPVVYVPLFAEQVRNAWLAKTHSFAEVIDKKTLTAGSVERNIRKVIEDDSYSKAVKRVRSIFDDRPISSLDDGSFWVQRLLKYNGKLPGYFYRTSARNSIFHHFYMDIGILILVSFCFVAFQK</sequence>
<evidence type="ECO:0000256" key="8">
    <source>
        <dbReference type="ARBA" id="ARBA00023136"/>
    </source>
</evidence>
<evidence type="ECO:0000256" key="7">
    <source>
        <dbReference type="ARBA" id="ARBA00022989"/>
    </source>
</evidence>
<dbReference type="PANTHER" id="PTHR48043">
    <property type="entry name" value="EG:EG0003.4 PROTEIN-RELATED"/>
    <property type="match status" value="1"/>
</dbReference>
<evidence type="ECO:0000256" key="12">
    <source>
        <dbReference type="RuleBase" id="RU362059"/>
    </source>
</evidence>
<feature type="transmembrane region" description="Helical" evidence="12">
    <location>
        <begin position="450"/>
        <end position="471"/>
    </location>
</feature>
<protein>
    <recommendedName>
        <fullName evidence="12">UDP-glucuronosyltransferase</fullName>
        <ecNumber evidence="12">2.4.1.17</ecNumber>
    </recommendedName>
</protein>
<dbReference type="InterPro" id="IPR035595">
    <property type="entry name" value="UDP_glycos_trans_CS"/>
</dbReference>
<keyword evidence="13" id="KW-1185">Reference proteome</keyword>
<reference evidence="14" key="1">
    <citation type="submission" date="2022-11" db="UniProtKB">
        <authorList>
            <consortium name="WormBaseParasite"/>
        </authorList>
    </citation>
    <scope>IDENTIFICATION</scope>
</reference>
<dbReference type="FunFam" id="3.40.50.2000:FF:000118">
    <property type="entry name" value="UDP-glucuronosyltransferase"/>
    <property type="match status" value="1"/>
</dbReference>
<accession>A0A914UU39</accession>